<reference evidence="2 3" key="1">
    <citation type="submission" date="2016-11" db="EMBL/GenBank/DDBJ databases">
        <authorList>
            <person name="Jaros S."/>
            <person name="Januszkiewicz K."/>
            <person name="Wedrychowicz H."/>
        </authorList>
    </citation>
    <scope>NUCLEOTIDE SEQUENCE [LARGE SCALE GENOMIC DNA]</scope>
    <source>
        <strain evidence="2 3">GAS242</strain>
    </source>
</reference>
<evidence type="ECO:0000313" key="2">
    <source>
        <dbReference type="EMBL" id="SHG77881.1"/>
    </source>
</evidence>
<accession>A0A1M5MKT8</accession>
<sequence length="82" mass="9125">MSSTPAQRDQFEVSPKGITHKPTGATYTPHAGAPYSGNTNLGQLGSVLPNGEDYRPHEVQMLMEQLWVEYVEANPRLFEVHD</sequence>
<dbReference type="EMBL" id="LT670818">
    <property type="protein sequence ID" value="SHG77881.1"/>
    <property type="molecule type" value="Genomic_DNA"/>
</dbReference>
<organism evidence="2 3">
    <name type="scientific">Bradyrhizobium erythrophlei</name>
    <dbReference type="NCBI Taxonomy" id="1437360"/>
    <lineage>
        <taxon>Bacteria</taxon>
        <taxon>Pseudomonadati</taxon>
        <taxon>Pseudomonadota</taxon>
        <taxon>Alphaproteobacteria</taxon>
        <taxon>Hyphomicrobiales</taxon>
        <taxon>Nitrobacteraceae</taxon>
        <taxon>Bradyrhizobium</taxon>
    </lineage>
</organism>
<dbReference type="AlphaFoldDB" id="A0A1M5MKT8"/>
<proteinExistence type="predicted"/>
<dbReference type="Proteomes" id="UP000190675">
    <property type="component" value="Chromosome I"/>
</dbReference>
<feature type="region of interest" description="Disordered" evidence="1">
    <location>
        <begin position="1"/>
        <end position="38"/>
    </location>
</feature>
<name>A0A1M5MKT8_9BRAD</name>
<evidence type="ECO:0000256" key="1">
    <source>
        <dbReference type="SAM" id="MobiDB-lite"/>
    </source>
</evidence>
<gene>
    <name evidence="2" type="ORF">SAMN05444169_4085</name>
</gene>
<evidence type="ECO:0000313" key="3">
    <source>
        <dbReference type="Proteomes" id="UP000190675"/>
    </source>
</evidence>
<protein>
    <submittedName>
        <fullName evidence="2">Uncharacterized protein</fullName>
    </submittedName>
</protein>